<keyword evidence="1" id="KW-0004">4Fe-4S</keyword>
<evidence type="ECO:0000256" key="6">
    <source>
        <dbReference type="SAM" id="MobiDB-lite"/>
    </source>
</evidence>
<dbReference type="EMBL" id="CAFBPC010000086">
    <property type="protein sequence ID" value="CAB5003891.1"/>
    <property type="molecule type" value="Genomic_DNA"/>
</dbReference>
<dbReference type="Gene3D" id="3.40.228.10">
    <property type="entry name" value="Dimethylsulfoxide Reductase, domain 2"/>
    <property type="match status" value="1"/>
</dbReference>
<evidence type="ECO:0000256" key="5">
    <source>
        <dbReference type="ARBA" id="ARBA00023014"/>
    </source>
</evidence>
<organism evidence="8">
    <name type="scientific">freshwater metagenome</name>
    <dbReference type="NCBI Taxonomy" id="449393"/>
    <lineage>
        <taxon>unclassified sequences</taxon>
        <taxon>metagenomes</taxon>
        <taxon>ecological metagenomes</taxon>
    </lineage>
</organism>
<dbReference type="Gene3D" id="2.20.25.90">
    <property type="entry name" value="ADC-like domains"/>
    <property type="match status" value="1"/>
</dbReference>
<keyword evidence="5" id="KW-0411">Iron-sulfur</keyword>
<dbReference type="Gene3D" id="3.40.50.740">
    <property type="match status" value="1"/>
</dbReference>
<gene>
    <name evidence="8" type="ORF">UFOPK4057_00477</name>
</gene>
<dbReference type="GO" id="GO:0016491">
    <property type="term" value="F:oxidoreductase activity"/>
    <property type="evidence" value="ECO:0007669"/>
    <property type="project" value="UniProtKB-KW"/>
</dbReference>
<feature type="domain" description="4Fe-4S Mo/W bis-MGD-type" evidence="7">
    <location>
        <begin position="1"/>
        <end position="31"/>
    </location>
</feature>
<dbReference type="PANTHER" id="PTHR43105">
    <property type="entry name" value="RESPIRATORY NITRATE REDUCTASE"/>
    <property type="match status" value="1"/>
</dbReference>
<dbReference type="AlphaFoldDB" id="A0A6J7PFR9"/>
<reference evidence="8" key="1">
    <citation type="submission" date="2020-05" db="EMBL/GenBank/DDBJ databases">
        <authorList>
            <person name="Chiriac C."/>
            <person name="Salcher M."/>
            <person name="Ghai R."/>
            <person name="Kavagutti S V."/>
        </authorList>
    </citation>
    <scope>NUCLEOTIDE SEQUENCE</scope>
</reference>
<dbReference type="SUPFAM" id="SSF50692">
    <property type="entry name" value="ADC-like"/>
    <property type="match status" value="1"/>
</dbReference>
<dbReference type="SUPFAM" id="SSF53706">
    <property type="entry name" value="Formate dehydrogenase/DMSO reductase, domains 1-3"/>
    <property type="match status" value="1"/>
</dbReference>
<dbReference type="InterPro" id="IPR006657">
    <property type="entry name" value="MoPterin_dinucl-bd_dom"/>
</dbReference>
<dbReference type="Gene3D" id="2.40.40.20">
    <property type="match status" value="1"/>
</dbReference>
<feature type="compositionally biased region" description="Low complexity" evidence="6">
    <location>
        <begin position="306"/>
        <end position="318"/>
    </location>
</feature>
<dbReference type="GO" id="GO:0046872">
    <property type="term" value="F:metal ion binding"/>
    <property type="evidence" value="ECO:0007669"/>
    <property type="project" value="UniProtKB-KW"/>
</dbReference>
<dbReference type="InterPro" id="IPR050123">
    <property type="entry name" value="Prok_molybdopt-oxidoreductase"/>
</dbReference>
<dbReference type="PROSITE" id="PS51669">
    <property type="entry name" value="4FE4S_MOW_BIS_MGD"/>
    <property type="match status" value="1"/>
</dbReference>
<proteinExistence type="predicted"/>
<sequence length="722" mass="76677">MRIRGDRDDVFSHGFICPKGSTLKQLHEDPDRLRKPLVKRDGKHVEVSWEEAWQVVNDGLMGVIERHGRGALSAYLGNPNAHNLGPQLFSAVMLRSMGSRNVFSASTVDQVPKHVAGGLMFGTPQSIPVPDVDHTDYLMMLGANPYASNGSLCTSPDFPGRIQAIRARGGKVVVVDPRRTKTAEESDEWISIRPGTDGLFLAAMVNVMFAENLVSIEPRIASLLNGVDELRDAVAAFTPAAVQEVTGVSAETTARLARELCGAPTAAVYGRIGVNTVEFGTTNAWLIDAINVLTGNIDSRGGAMFTTPGTGSSTTRGAAGKGKGFAMGRGHSRVSNKPEVLGEYPVAVLAEEITTPGENQVRALITVAGNPVLSTPHSNQLDAALAELEFMVSIDIYLNETTRHADVILPPPSALEKDHYDVGLYIYAVRNIANYSVPVLQKDDASPEEHEILLKLAGILQGLGPDNDPLALEEQTIYAMVTGAVSNSGSNIHGRDADEILNMLSAGGRRGTARNLDFALQTGPYGAAFGANPGGLSLDVLLANPHGVDLGALEPKMPEMLRTPSGRIELSPEVFINDLKRLKESMNGVDLDQMLLVGRRDLKSNNSWMHNIKVLTKGSLSCTAHIHPNDAARIGAVTGTALRIASRVGEVQVPAEVTDSVRPGVVSLPHGWGHSVPGTKMSVAGEKAGVNSNILTDDQVLDPLSGNAVLSAIPVTVEVVGA</sequence>
<accession>A0A6J7PFR9</accession>
<dbReference type="InterPro" id="IPR006963">
    <property type="entry name" value="Mopterin_OxRdtase_4Fe-4S_dom"/>
</dbReference>
<dbReference type="GO" id="GO:0051539">
    <property type="term" value="F:4 iron, 4 sulfur cluster binding"/>
    <property type="evidence" value="ECO:0007669"/>
    <property type="project" value="UniProtKB-KW"/>
</dbReference>
<dbReference type="PANTHER" id="PTHR43105:SF9">
    <property type="entry name" value="NADPH-FE(3+) OXIDOREDUCTASE SUBUNIT ALPHA"/>
    <property type="match status" value="1"/>
</dbReference>
<keyword evidence="4" id="KW-0408">Iron</keyword>
<evidence type="ECO:0000256" key="4">
    <source>
        <dbReference type="ARBA" id="ARBA00023004"/>
    </source>
</evidence>
<protein>
    <submittedName>
        <fullName evidence="8">Unannotated protein</fullName>
    </submittedName>
</protein>
<feature type="region of interest" description="Disordered" evidence="6">
    <location>
        <begin position="306"/>
        <end position="332"/>
    </location>
</feature>
<keyword evidence="2" id="KW-0479">Metal-binding</keyword>
<evidence type="ECO:0000256" key="3">
    <source>
        <dbReference type="ARBA" id="ARBA00023002"/>
    </source>
</evidence>
<evidence type="ECO:0000256" key="1">
    <source>
        <dbReference type="ARBA" id="ARBA00022485"/>
    </source>
</evidence>
<keyword evidence="3" id="KW-0560">Oxidoreductase</keyword>
<dbReference type="GO" id="GO:0016020">
    <property type="term" value="C:membrane"/>
    <property type="evidence" value="ECO:0007669"/>
    <property type="project" value="TreeGrafter"/>
</dbReference>
<dbReference type="GO" id="GO:0043546">
    <property type="term" value="F:molybdopterin cofactor binding"/>
    <property type="evidence" value="ECO:0007669"/>
    <property type="project" value="InterPro"/>
</dbReference>
<dbReference type="Pfam" id="PF01568">
    <property type="entry name" value="Molydop_binding"/>
    <property type="match status" value="1"/>
</dbReference>
<dbReference type="InterPro" id="IPR006656">
    <property type="entry name" value="Mopterin_OxRdtase"/>
</dbReference>
<name>A0A6J7PFR9_9ZZZZ</name>
<evidence type="ECO:0000256" key="2">
    <source>
        <dbReference type="ARBA" id="ARBA00022723"/>
    </source>
</evidence>
<dbReference type="InterPro" id="IPR009010">
    <property type="entry name" value="Asp_de-COase-like_dom_sf"/>
</dbReference>
<evidence type="ECO:0000313" key="8">
    <source>
        <dbReference type="EMBL" id="CAB5003891.1"/>
    </source>
</evidence>
<evidence type="ECO:0000259" key="7">
    <source>
        <dbReference type="PROSITE" id="PS51669"/>
    </source>
</evidence>
<dbReference type="Pfam" id="PF00384">
    <property type="entry name" value="Molybdopterin"/>
    <property type="match status" value="1"/>
</dbReference>